<evidence type="ECO:0000313" key="3">
    <source>
        <dbReference type="Proteomes" id="UP000267268"/>
    </source>
</evidence>
<dbReference type="KEGG" id="fll:EI427_01765"/>
<dbReference type="OrthoDB" id="876123at2"/>
<evidence type="ECO:0000259" key="1">
    <source>
        <dbReference type="Pfam" id="PF18962"/>
    </source>
</evidence>
<keyword evidence="3" id="KW-1185">Reference proteome</keyword>
<organism evidence="2 3">
    <name type="scientific">Flammeovirga pectinis</name>
    <dbReference type="NCBI Taxonomy" id="2494373"/>
    <lineage>
        <taxon>Bacteria</taxon>
        <taxon>Pseudomonadati</taxon>
        <taxon>Bacteroidota</taxon>
        <taxon>Cytophagia</taxon>
        <taxon>Cytophagales</taxon>
        <taxon>Flammeovirgaceae</taxon>
        <taxon>Flammeovirga</taxon>
    </lineage>
</organism>
<sequence length="394" mass="43321">MHKFFTLLLIISFFHPQKKLLAQEGLVFDIYDGFSSTIGKSGNSDSDVYRSDKDKNSGDVTIQNSATLNVITTNTKVNDAHFEDIYSIIEGDLYINNSSLILDQYSVLIIRGNVIFSNSGSITINGGGSESGEAPSLIILGNVTGSGTITGTNKARLPYVNGTVSDVSVNVNDVTGNAAIENDITEYEDKPDLTTILTNELGPNYVTDLPVELISFEATVNPNNTTLTWSTASEQNASHFDVMRSNDKRNWEVLATIEAAGNSNVKRDYKFVDNDLLTAVTYYKLVQVDFDEAYEEFGPLTVFPNGVEKTLTANVFPNPSTESSKIQIDGLSLGNSIELSVIDKSGRMIYQDTIKDSPESLLYNLETRTTLYPGNYLIIIQSGNEKVVKRYIQQ</sequence>
<accession>A0A3Q9FL13</accession>
<dbReference type="NCBIfam" id="TIGR04183">
    <property type="entry name" value="Por_Secre_tail"/>
    <property type="match status" value="1"/>
</dbReference>
<evidence type="ECO:0000313" key="2">
    <source>
        <dbReference type="EMBL" id="AZQ60986.1"/>
    </source>
</evidence>
<dbReference type="RefSeq" id="WP_126610967.1">
    <property type="nucleotide sequence ID" value="NZ_CP034562.1"/>
</dbReference>
<feature type="domain" description="Secretion system C-terminal sorting" evidence="1">
    <location>
        <begin position="315"/>
        <end position="392"/>
    </location>
</feature>
<dbReference type="EMBL" id="CP034562">
    <property type="protein sequence ID" value="AZQ60986.1"/>
    <property type="molecule type" value="Genomic_DNA"/>
</dbReference>
<gene>
    <name evidence="2" type="ORF">EI427_01765</name>
</gene>
<dbReference type="Proteomes" id="UP000267268">
    <property type="component" value="Chromosome 1"/>
</dbReference>
<dbReference type="Pfam" id="PF18962">
    <property type="entry name" value="Por_Secre_tail"/>
    <property type="match status" value="1"/>
</dbReference>
<dbReference type="AlphaFoldDB" id="A0A3Q9FL13"/>
<name>A0A3Q9FL13_9BACT</name>
<reference evidence="2 3" key="1">
    <citation type="submission" date="2018-12" db="EMBL/GenBank/DDBJ databases">
        <title>Flammeovirga pectinis sp. nov., isolated from the gut of the Korean scallop, Patinopecten yessoensis.</title>
        <authorList>
            <person name="Bae J.-W."/>
            <person name="Jeong Y.-S."/>
            <person name="Kang W."/>
        </authorList>
    </citation>
    <scope>NUCLEOTIDE SEQUENCE [LARGE SCALE GENOMIC DNA]</scope>
    <source>
        <strain evidence="2 3">L12M1</strain>
    </source>
</reference>
<dbReference type="Gene3D" id="2.60.40.10">
    <property type="entry name" value="Immunoglobulins"/>
    <property type="match status" value="1"/>
</dbReference>
<dbReference type="InterPro" id="IPR026444">
    <property type="entry name" value="Secre_tail"/>
</dbReference>
<protein>
    <submittedName>
        <fullName evidence="2">T9SS type A sorting domain-containing protein</fullName>
    </submittedName>
</protein>
<proteinExistence type="predicted"/>
<dbReference type="InterPro" id="IPR013783">
    <property type="entry name" value="Ig-like_fold"/>
</dbReference>